<dbReference type="PANTHER" id="PTHR13246">
    <property type="entry name" value="ENDO BETA N-ACETYLGLUCOSAMINIDASE"/>
    <property type="match status" value="1"/>
</dbReference>
<dbReference type="Pfam" id="PF03644">
    <property type="entry name" value="Glyco_hydro_85"/>
    <property type="match status" value="1"/>
</dbReference>
<organism evidence="2 3">
    <name type="scientific">Crepidotus variabilis</name>
    <dbReference type="NCBI Taxonomy" id="179855"/>
    <lineage>
        <taxon>Eukaryota</taxon>
        <taxon>Fungi</taxon>
        <taxon>Dikarya</taxon>
        <taxon>Basidiomycota</taxon>
        <taxon>Agaricomycotina</taxon>
        <taxon>Agaricomycetes</taxon>
        <taxon>Agaricomycetidae</taxon>
        <taxon>Agaricales</taxon>
        <taxon>Agaricineae</taxon>
        <taxon>Crepidotaceae</taxon>
        <taxon>Crepidotus</taxon>
    </lineage>
</organism>
<dbReference type="Gene3D" id="3.20.20.80">
    <property type="entry name" value="Glycosidases"/>
    <property type="match status" value="1"/>
</dbReference>
<dbReference type="Gene3D" id="2.60.120.260">
    <property type="entry name" value="Galactose-binding domain-like"/>
    <property type="match status" value="1"/>
</dbReference>
<comment type="caution">
    <text evidence="2">The sequence shown here is derived from an EMBL/GenBank/DDBJ whole genome shotgun (WGS) entry which is preliminary data.</text>
</comment>
<keyword evidence="2" id="KW-0378">Hydrolase</keyword>
<proteinExistence type="predicted"/>
<dbReference type="OrthoDB" id="284473at2759"/>
<dbReference type="GO" id="GO:0005829">
    <property type="term" value="C:cytosol"/>
    <property type="evidence" value="ECO:0007669"/>
    <property type="project" value="UniProtKB-SubCell"/>
</dbReference>
<protein>
    <submittedName>
        <fullName evidence="2">Glycosyl hydrolase family 85-domain-containing protein</fullName>
    </submittedName>
</protein>
<reference evidence="2" key="1">
    <citation type="submission" date="2020-11" db="EMBL/GenBank/DDBJ databases">
        <authorList>
            <consortium name="DOE Joint Genome Institute"/>
            <person name="Ahrendt S."/>
            <person name="Riley R."/>
            <person name="Andreopoulos W."/>
            <person name="Labutti K."/>
            <person name="Pangilinan J."/>
            <person name="Ruiz-Duenas F.J."/>
            <person name="Barrasa J.M."/>
            <person name="Sanchez-Garcia M."/>
            <person name="Camarero S."/>
            <person name="Miyauchi S."/>
            <person name="Serrano A."/>
            <person name="Linde D."/>
            <person name="Babiker R."/>
            <person name="Drula E."/>
            <person name="Ayuso-Fernandez I."/>
            <person name="Pacheco R."/>
            <person name="Padilla G."/>
            <person name="Ferreira P."/>
            <person name="Barriuso J."/>
            <person name="Kellner H."/>
            <person name="Castanera R."/>
            <person name="Alfaro M."/>
            <person name="Ramirez L."/>
            <person name="Pisabarro A.G."/>
            <person name="Kuo A."/>
            <person name="Tritt A."/>
            <person name="Lipzen A."/>
            <person name="He G."/>
            <person name="Yan M."/>
            <person name="Ng V."/>
            <person name="Cullen D."/>
            <person name="Martin F."/>
            <person name="Rosso M.-N."/>
            <person name="Henrissat B."/>
            <person name="Hibbett D."/>
            <person name="Martinez A.T."/>
            <person name="Grigoriev I.V."/>
        </authorList>
    </citation>
    <scope>NUCLEOTIDE SEQUENCE</scope>
    <source>
        <strain evidence="2">CBS 506.95</strain>
    </source>
</reference>
<gene>
    <name evidence="2" type="ORF">CPB83DRAFT_849868</name>
</gene>
<dbReference type="AlphaFoldDB" id="A0A9P6ELR9"/>
<dbReference type="GO" id="GO:0033925">
    <property type="term" value="F:mannosyl-glycoprotein endo-beta-N-acetylglucosaminidase activity"/>
    <property type="evidence" value="ECO:0007669"/>
    <property type="project" value="UniProtKB-EC"/>
</dbReference>
<evidence type="ECO:0000313" key="3">
    <source>
        <dbReference type="Proteomes" id="UP000807306"/>
    </source>
</evidence>
<feature type="domain" description="Cytosolic endo-beta-N-acetylglucosaminidase TIM barrel" evidence="1">
    <location>
        <begin position="1"/>
        <end position="304"/>
    </location>
</feature>
<sequence length="659" mass="73332">MLGTLIFEGGGEGDALRIIVGKTPSSKTGQVDQVSSPAVIPMSPHYARVLAELARDRGFDGYLLNFECALDGSLEQTRALAAWITVLQSEILDKVGPHGETLWYDSIVMIGALAWQDRLNSFNLPFFLSSTGFFTNYTWRNNYPALTAQYFTSLDPSLIENPDGFETQLSSKTLQDIYFGIDIWGRGSHGGGGFGCFKALDHISPESLGLSVAIFGQAWSWESEQDKPGWNWDKWWEYDTKLWTGQARGEIDVPLPEAPYKQGETPCEHGNFVPIKSFFARQPPPDPLDLAFHTNFCPGTGVSWFVEGNKVYRGTTGWTDVDKQTSIGDALWPRPTLYWEDERKDEIPEAWSRFVMDDAWNGGNSVRILLHCPGSEADTAAYRPLWLPIQSLHITPHKSYTASLIYKLSDAIANGVDTEFALVLKPPTSSDSSSFVCDMTSNEPEDLVHGWTKLSIQFNTSSSNPSANTLTGLEIGLVIAVVTDAPTSHLELSFLLGQLNVSTQLPPKFTEDQPLILWADYTPTTTSASEAVKPFFGMLTWEVATTFPLLKNFQIPPAEDPKSIWNVQPTIRWFPEYLYFNIYAQAFSDNTTVGKVDTATWVGTSSSGWSGQKNMFSVIAENLPFEAKPDRKVRFYVQGVSDRGQVLQWNRCAFVDVSA</sequence>
<dbReference type="EMBL" id="MU157837">
    <property type="protein sequence ID" value="KAF9530919.1"/>
    <property type="molecule type" value="Genomic_DNA"/>
</dbReference>
<name>A0A9P6ELR9_9AGAR</name>
<accession>A0A9P6ELR9</accession>
<evidence type="ECO:0000313" key="2">
    <source>
        <dbReference type="EMBL" id="KAF9530919.1"/>
    </source>
</evidence>
<dbReference type="PANTHER" id="PTHR13246:SF1">
    <property type="entry name" value="CYTOSOLIC ENDO-BETA-N-ACETYLGLUCOSAMINIDASE"/>
    <property type="match status" value="1"/>
</dbReference>
<dbReference type="Proteomes" id="UP000807306">
    <property type="component" value="Unassembled WGS sequence"/>
</dbReference>
<keyword evidence="3" id="KW-1185">Reference proteome</keyword>
<dbReference type="InterPro" id="IPR032979">
    <property type="entry name" value="ENGase"/>
</dbReference>
<dbReference type="InterPro" id="IPR005201">
    <property type="entry name" value="TIM_ENGase"/>
</dbReference>
<evidence type="ECO:0000259" key="1">
    <source>
        <dbReference type="Pfam" id="PF03644"/>
    </source>
</evidence>